<evidence type="ECO:0000256" key="5">
    <source>
        <dbReference type="RuleBase" id="RU003910"/>
    </source>
</evidence>
<gene>
    <name evidence="4" type="primary">rpsR</name>
    <name evidence="6" type="ORF">phytr_11940</name>
</gene>
<accession>A0A2P1PA37</accession>
<dbReference type="Gene3D" id="4.10.640.10">
    <property type="entry name" value="Ribosomal protein S18"/>
    <property type="match status" value="1"/>
</dbReference>
<keyword evidence="7" id="KW-1185">Reference proteome</keyword>
<keyword evidence="4" id="KW-0694">RNA-binding</keyword>
<dbReference type="Pfam" id="PF01084">
    <property type="entry name" value="Ribosomal_S18"/>
    <property type="match status" value="1"/>
</dbReference>
<dbReference type="EMBL" id="CP027845">
    <property type="protein sequence ID" value="AVP88119.1"/>
    <property type="molecule type" value="Genomic_DNA"/>
</dbReference>
<dbReference type="HAMAP" id="MF_00270">
    <property type="entry name" value="Ribosomal_bS18"/>
    <property type="match status" value="1"/>
</dbReference>
<keyword evidence="3 4" id="KW-0687">Ribonucleoprotein</keyword>
<dbReference type="GO" id="GO:0003735">
    <property type="term" value="F:structural constituent of ribosome"/>
    <property type="evidence" value="ECO:0007669"/>
    <property type="project" value="InterPro"/>
</dbReference>
<dbReference type="GO" id="GO:0005840">
    <property type="term" value="C:ribosome"/>
    <property type="evidence" value="ECO:0007669"/>
    <property type="project" value="UniProtKB-KW"/>
</dbReference>
<protein>
    <recommendedName>
        <fullName evidence="4">Small ribosomal subunit protein bS18</fullName>
    </recommendedName>
</protein>
<dbReference type="SUPFAM" id="SSF46911">
    <property type="entry name" value="Ribosomal protein S18"/>
    <property type="match status" value="1"/>
</dbReference>
<reference evidence="6 7" key="1">
    <citation type="submission" date="2018-03" db="EMBL/GenBank/DDBJ databases">
        <title>A gene transfer event suggests a long-term partnership between eustigmatophyte algae and a novel lineage of endosymbiotic bacteria.</title>
        <authorList>
            <person name="Yurchenko T."/>
            <person name="Sevcikova T."/>
            <person name="Pribyl P."/>
            <person name="El Karkouri K."/>
            <person name="Klimes V."/>
            <person name="Amaral R."/>
            <person name="Zbrankova V."/>
            <person name="Kim E."/>
            <person name="Raoult D."/>
            <person name="Santos L.M.A."/>
            <person name="Elias M."/>
        </authorList>
    </citation>
    <scope>NUCLEOTIDE SEQUENCE [LARGE SCALE GENOMIC DNA]</scope>
    <source>
        <strain evidence="6">CCALA 838</strain>
    </source>
</reference>
<comment type="function">
    <text evidence="4">Binds as a heterodimer with protein bS6 to the central domain of the 16S rRNA, where it helps stabilize the platform of the 30S subunit.</text>
</comment>
<dbReference type="RefSeq" id="WP_106874933.1">
    <property type="nucleotide sequence ID" value="NZ_CP027845.1"/>
</dbReference>
<dbReference type="GO" id="GO:1990904">
    <property type="term" value="C:ribonucleoprotein complex"/>
    <property type="evidence" value="ECO:0007669"/>
    <property type="project" value="UniProtKB-KW"/>
</dbReference>
<dbReference type="Proteomes" id="UP000241762">
    <property type="component" value="Chromosome"/>
</dbReference>
<dbReference type="PANTHER" id="PTHR13479">
    <property type="entry name" value="30S RIBOSOMAL PROTEIN S18"/>
    <property type="match status" value="1"/>
</dbReference>
<evidence type="ECO:0000256" key="3">
    <source>
        <dbReference type="ARBA" id="ARBA00023274"/>
    </source>
</evidence>
<sequence>MSEDLKALPEKATQRVADRANKKVFFRKRSGCPLHEDKDLNITYKNSEFLSKFISEGGRILGARITGVCPKHQKEITQSIKIARMLALMPFVTKFD</sequence>
<evidence type="ECO:0000256" key="4">
    <source>
        <dbReference type="HAMAP-Rule" id="MF_00270"/>
    </source>
</evidence>
<dbReference type="InterPro" id="IPR036870">
    <property type="entry name" value="Ribosomal_bS18_sf"/>
</dbReference>
<dbReference type="GO" id="GO:0006412">
    <property type="term" value="P:translation"/>
    <property type="evidence" value="ECO:0007669"/>
    <property type="project" value="UniProtKB-UniRule"/>
</dbReference>
<dbReference type="NCBIfam" id="TIGR00165">
    <property type="entry name" value="S18"/>
    <property type="match status" value="1"/>
</dbReference>
<proteinExistence type="inferred from homology"/>
<dbReference type="PRINTS" id="PR00974">
    <property type="entry name" value="RIBOSOMALS18"/>
</dbReference>
<dbReference type="KEGG" id="ptc:phytr_11940"/>
<comment type="similarity">
    <text evidence="1 4 5">Belongs to the bacterial ribosomal protein bS18 family.</text>
</comment>
<dbReference type="InterPro" id="IPR001648">
    <property type="entry name" value="Ribosomal_bS18"/>
</dbReference>
<evidence type="ECO:0000256" key="1">
    <source>
        <dbReference type="ARBA" id="ARBA00005589"/>
    </source>
</evidence>
<dbReference type="GO" id="GO:0070181">
    <property type="term" value="F:small ribosomal subunit rRNA binding"/>
    <property type="evidence" value="ECO:0007669"/>
    <property type="project" value="TreeGrafter"/>
</dbReference>
<dbReference type="PANTHER" id="PTHR13479:SF40">
    <property type="entry name" value="SMALL RIBOSOMAL SUBUNIT PROTEIN BS18M"/>
    <property type="match status" value="1"/>
</dbReference>
<evidence type="ECO:0000256" key="2">
    <source>
        <dbReference type="ARBA" id="ARBA00022980"/>
    </source>
</evidence>
<organism evidence="6 7">
    <name type="scientific">Candidatus Phycorickettsia trachydisci</name>
    <dbReference type="NCBI Taxonomy" id="2115978"/>
    <lineage>
        <taxon>Bacteria</taxon>
        <taxon>Pseudomonadati</taxon>
        <taxon>Pseudomonadota</taxon>
        <taxon>Alphaproteobacteria</taxon>
        <taxon>Rickettsiales</taxon>
        <taxon>Rickettsiaceae</taxon>
        <taxon>Candidatus Phycorickettsia</taxon>
    </lineage>
</organism>
<dbReference type="AlphaFoldDB" id="A0A2P1PA37"/>
<comment type="subunit">
    <text evidence="4">Part of the 30S ribosomal subunit. Forms a tight heterodimer with protein bS6.</text>
</comment>
<name>A0A2P1PA37_9RICK</name>
<keyword evidence="2 4" id="KW-0689">Ribosomal protein</keyword>
<evidence type="ECO:0000313" key="6">
    <source>
        <dbReference type="EMBL" id="AVP88119.1"/>
    </source>
</evidence>
<dbReference type="OrthoDB" id="9812008at2"/>
<evidence type="ECO:0000313" key="7">
    <source>
        <dbReference type="Proteomes" id="UP000241762"/>
    </source>
</evidence>
<keyword evidence="4" id="KW-0699">rRNA-binding</keyword>